<comment type="caution">
    <text evidence="1">The sequence shown here is derived from an EMBL/GenBank/DDBJ whole genome shotgun (WGS) entry which is preliminary data.</text>
</comment>
<organism evidence="1 2">
    <name type="scientific">Melastoma candidum</name>
    <dbReference type="NCBI Taxonomy" id="119954"/>
    <lineage>
        <taxon>Eukaryota</taxon>
        <taxon>Viridiplantae</taxon>
        <taxon>Streptophyta</taxon>
        <taxon>Embryophyta</taxon>
        <taxon>Tracheophyta</taxon>
        <taxon>Spermatophyta</taxon>
        <taxon>Magnoliopsida</taxon>
        <taxon>eudicotyledons</taxon>
        <taxon>Gunneridae</taxon>
        <taxon>Pentapetalae</taxon>
        <taxon>rosids</taxon>
        <taxon>malvids</taxon>
        <taxon>Myrtales</taxon>
        <taxon>Melastomataceae</taxon>
        <taxon>Melastomatoideae</taxon>
        <taxon>Melastomateae</taxon>
        <taxon>Melastoma</taxon>
    </lineage>
</organism>
<dbReference type="EMBL" id="CM042883">
    <property type="protein sequence ID" value="KAI4372789.1"/>
    <property type="molecule type" value="Genomic_DNA"/>
</dbReference>
<reference evidence="2" key="1">
    <citation type="journal article" date="2023" name="Front. Plant Sci.">
        <title>Chromosomal-level genome assembly of Melastoma candidum provides insights into trichome evolution.</title>
        <authorList>
            <person name="Zhong Y."/>
            <person name="Wu W."/>
            <person name="Sun C."/>
            <person name="Zou P."/>
            <person name="Liu Y."/>
            <person name="Dai S."/>
            <person name="Zhou R."/>
        </authorList>
    </citation>
    <scope>NUCLEOTIDE SEQUENCE [LARGE SCALE GENOMIC DNA]</scope>
</reference>
<name>A0ACB9R1M6_9MYRT</name>
<gene>
    <name evidence="1" type="ORF">MLD38_010978</name>
</gene>
<proteinExistence type="predicted"/>
<keyword evidence="2" id="KW-1185">Reference proteome</keyword>
<evidence type="ECO:0000313" key="2">
    <source>
        <dbReference type="Proteomes" id="UP001057402"/>
    </source>
</evidence>
<accession>A0ACB9R1M6</accession>
<protein>
    <submittedName>
        <fullName evidence="1">Uncharacterized protein</fullName>
    </submittedName>
</protein>
<evidence type="ECO:0000313" key="1">
    <source>
        <dbReference type="EMBL" id="KAI4372789.1"/>
    </source>
</evidence>
<dbReference type="Proteomes" id="UP001057402">
    <property type="component" value="Chromosome 4"/>
</dbReference>
<sequence>MTIDSAPATQTTIGATIDATETTDNPTQAATLSSESNMDNRDPTIKEVIPGQTNQPDDISSHTHSELPLQVPIQEQTSNIDTRGVDAQCQTPESQCLLDDEGFVEMFDQLRRTSIDPGQVASSSSATPQASTIPVDDPSMLRNGCLKHFKSAQGFKDFSVMLNNQHRAGFKSYPKCI</sequence>